<sequence>MKRLAAALLATAVGAAFAQGTYEQKAITPEAALKAAQAALASCRGAGFAVAVAVADRAGVPIVLLRDRFAGPHTADTAVNKAWTAASFRMDTLALARETQAGQPSSGIRQLPRVVAVGGGRTIEAAGSLVGGIGVSGAPGGDADDQCARAGLQAVAADLDF</sequence>
<proteinExistence type="predicted"/>
<dbReference type="AlphaFoldDB" id="A0A934PZT0"/>
<keyword evidence="1" id="KW-0732">Signal</keyword>
<dbReference type="PANTHER" id="PTHR34309">
    <property type="entry name" value="SLR1406 PROTEIN"/>
    <property type="match status" value="1"/>
</dbReference>
<evidence type="ECO:0000313" key="2">
    <source>
        <dbReference type="EMBL" id="MBK0392550.1"/>
    </source>
</evidence>
<dbReference type="Gene3D" id="3.30.450.150">
    <property type="entry name" value="Haem-degrading domain"/>
    <property type="match status" value="1"/>
</dbReference>
<feature type="signal peptide" evidence="1">
    <location>
        <begin position="1"/>
        <end position="18"/>
    </location>
</feature>
<keyword evidence="3" id="KW-1185">Reference proteome</keyword>
<protein>
    <submittedName>
        <fullName evidence="2">Heme-binding protein</fullName>
    </submittedName>
</protein>
<dbReference type="InterPro" id="IPR038084">
    <property type="entry name" value="PduO/GlcC-like_sf"/>
</dbReference>
<comment type="caution">
    <text evidence="2">The sequence shown here is derived from an EMBL/GenBank/DDBJ whole genome shotgun (WGS) entry which is preliminary data.</text>
</comment>
<reference evidence="2" key="1">
    <citation type="submission" date="2020-12" db="EMBL/GenBank/DDBJ databases">
        <title>Ramlibacter sp. nov., isolated from a freshwater alga, Cryptomonas.</title>
        <authorList>
            <person name="Kim H.M."/>
            <person name="Jeon C.O."/>
        </authorList>
    </citation>
    <scope>NUCLEOTIDE SEQUENCE</scope>
    <source>
        <strain evidence="2">CrO1</strain>
    </source>
</reference>
<dbReference type="SUPFAM" id="SSF143744">
    <property type="entry name" value="GlcG-like"/>
    <property type="match status" value="1"/>
</dbReference>
<organism evidence="2 3">
    <name type="scientific">Ramlibacter algicola</name>
    <dbReference type="NCBI Taxonomy" id="2795217"/>
    <lineage>
        <taxon>Bacteria</taxon>
        <taxon>Pseudomonadati</taxon>
        <taxon>Pseudomonadota</taxon>
        <taxon>Betaproteobacteria</taxon>
        <taxon>Burkholderiales</taxon>
        <taxon>Comamonadaceae</taxon>
        <taxon>Ramlibacter</taxon>
    </lineage>
</organism>
<evidence type="ECO:0000256" key="1">
    <source>
        <dbReference type="SAM" id="SignalP"/>
    </source>
</evidence>
<evidence type="ECO:0000313" key="3">
    <source>
        <dbReference type="Proteomes" id="UP000617041"/>
    </source>
</evidence>
<dbReference type="Proteomes" id="UP000617041">
    <property type="component" value="Unassembled WGS sequence"/>
</dbReference>
<accession>A0A934PZT0</accession>
<name>A0A934PZT0_9BURK</name>
<dbReference type="RefSeq" id="WP_200787479.1">
    <property type="nucleotide sequence ID" value="NZ_JAEDAO010000001.1"/>
</dbReference>
<gene>
    <name evidence="2" type="ORF">I8E28_08095</name>
</gene>
<dbReference type="Pfam" id="PF03928">
    <property type="entry name" value="HbpS-like"/>
    <property type="match status" value="1"/>
</dbReference>
<dbReference type="InterPro" id="IPR052517">
    <property type="entry name" value="GlcG_carb_metab_protein"/>
</dbReference>
<dbReference type="PANTHER" id="PTHR34309:SF10">
    <property type="entry name" value="SLR1406 PROTEIN"/>
    <property type="match status" value="1"/>
</dbReference>
<feature type="chain" id="PRO_5037128068" evidence="1">
    <location>
        <begin position="19"/>
        <end position="161"/>
    </location>
</feature>
<dbReference type="InterPro" id="IPR005624">
    <property type="entry name" value="PduO/GlcC-like"/>
</dbReference>
<dbReference type="EMBL" id="JAEDAO010000001">
    <property type="protein sequence ID" value="MBK0392550.1"/>
    <property type="molecule type" value="Genomic_DNA"/>
</dbReference>